<dbReference type="InterPro" id="IPR016166">
    <property type="entry name" value="FAD-bd_PCMH"/>
</dbReference>
<feature type="domain" description="FAD-binding PCMH-type" evidence="6">
    <location>
        <begin position="163"/>
        <end position="339"/>
    </location>
</feature>
<keyword evidence="2" id="KW-0285">Flavoprotein</keyword>
<comment type="similarity">
    <text evidence="1">Belongs to the oxygen-dependent FAD-linked oxidoreductase family.</text>
</comment>
<dbReference type="Gene3D" id="3.30.465.10">
    <property type="match status" value="1"/>
</dbReference>
<dbReference type="SUPFAM" id="SSF56176">
    <property type="entry name" value="FAD-binding/transporter-associated domain-like"/>
    <property type="match status" value="1"/>
</dbReference>
<dbReference type="GO" id="GO:0071949">
    <property type="term" value="F:FAD binding"/>
    <property type="evidence" value="ECO:0007669"/>
    <property type="project" value="InterPro"/>
</dbReference>
<dbReference type="PANTHER" id="PTHR42973:SF22">
    <property type="entry name" value="FAD-BINDING PCMH-TYPE DOMAIN-CONTAINING PROTEIN-RELATED"/>
    <property type="match status" value="1"/>
</dbReference>
<proteinExistence type="inferred from homology"/>
<dbReference type="InterPro" id="IPR006094">
    <property type="entry name" value="Oxid_FAD_bind_N"/>
</dbReference>
<evidence type="ECO:0000259" key="6">
    <source>
        <dbReference type="PROSITE" id="PS51387"/>
    </source>
</evidence>
<evidence type="ECO:0000256" key="3">
    <source>
        <dbReference type="ARBA" id="ARBA00022827"/>
    </source>
</evidence>
<accession>A0A066VS92</accession>
<dbReference type="Pfam" id="PF01565">
    <property type="entry name" value="FAD_binding_4"/>
    <property type="match status" value="1"/>
</dbReference>
<dbReference type="STRING" id="1037660.A0A066VS92"/>
<sequence length="599" mass="65044">MRAGHLLLSRSSLSHLLLIFTLLSTFTAASFVRSRAPSPQRTAGAASRRDLISDTVENILHPVIHFAPTVLGISINNKGLQLDNGTNPNDPVQVSQALQTQPPPIDLGQLLQDITPNYNTSKTLDSACSAIHTALPNNDYVGRVCTTPECIQSTTHYYNARQAGNRPACVTYPTSSQDVVTIMKLLREYDVTYAIKAVGHSTGYNFTTALGFSSTTGILIDMSKMKAVSYDASTGIARWEPGQSWGELATTMAQYGAQVVGGRLGAVGPGLSFGGGISWYSGQVGFASDTTHAFEIVLADGTFIIATQDNQYSDLWWAAKVGMNSFGIITAVHSRTLPGTTTYGGSVIFPTDKMLDVLGAYANWINGGADKCKKGFVLPAITDFFVESLITRLNIFEFFFDGTDPGECFKDFNIINTLYDDRKVQPYPDFLNKALTNQQFVFSGFNNALYSSVTDLINKDQLLAIYNAWEEYSVQTSGAYLQNTLSFSVITKTGLAASQANGGNAMGVSGGDGYLWVCYAEGSIPAIGALMDTKLFGLTPQAAQAVPKSQRKLPLYANYARLEQKPFLTYGGIELLRQIKKKYDPDNFISSHTTGHDFY</sequence>
<comment type="caution">
    <text evidence="7">The sequence shown here is derived from an EMBL/GenBank/DDBJ whole genome shotgun (WGS) entry which is preliminary data.</text>
</comment>
<dbReference type="EMBL" id="JMSN01000077">
    <property type="protein sequence ID" value="KDN41674.1"/>
    <property type="molecule type" value="Genomic_DNA"/>
</dbReference>
<evidence type="ECO:0000313" key="7">
    <source>
        <dbReference type="EMBL" id="KDN41674.1"/>
    </source>
</evidence>
<protein>
    <submittedName>
        <fullName evidence="7">FAD-binding domain-containing protein</fullName>
    </submittedName>
</protein>
<dbReference type="OMA" id="GMACDSF"/>
<dbReference type="InterPro" id="IPR036318">
    <property type="entry name" value="FAD-bd_PCMH-like_sf"/>
</dbReference>
<name>A0A066VS92_TILAU</name>
<dbReference type="PROSITE" id="PS51387">
    <property type="entry name" value="FAD_PCMH"/>
    <property type="match status" value="1"/>
</dbReference>
<evidence type="ECO:0000256" key="5">
    <source>
        <dbReference type="SAM" id="SignalP"/>
    </source>
</evidence>
<dbReference type="AlphaFoldDB" id="A0A066VS92"/>
<keyword evidence="4" id="KW-0560">Oxidoreductase</keyword>
<dbReference type="InterPro" id="IPR050416">
    <property type="entry name" value="FAD-linked_Oxidoreductase"/>
</dbReference>
<dbReference type="GeneID" id="25263325"/>
<feature type="chain" id="PRO_5001628428" evidence="5">
    <location>
        <begin position="30"/>
        <end position="599"/>
    </location>
</feature>
<reference evidence="7 8" key="1">
    <citation type="submission" date="2014-05" db="EMBL/GenBank/DDBJ databases">
        <title>Draft genome sequence of a rare smut relative, Tilletiaria anomala UBC 951.</title>
        <authorList>
            <consortium name="DOE Joint Genome Institute"/>
            <person name="Toome M."/>
            <person name="Kuo A."/>
            <person name="Henrissat B."/>
            <person name="Lipzen A."/>
            <person name="Tritt A."/>
            <person name="Yoshinaga Y."/>
            <person name="Zane M."/>
            <person name="Barry K."/>
            <person name="Grigoriev I.V."/>
            <person name="Spatafora J.W."/>
            <person name="Aimea M.C."/>
        </authorList>
    </citation>
    <scope>NUCLEOTIDE SEQUENCE [LARGE SCALE GENOMIC DNA]</scope>
    <source>
        <strain evidence="7 8">UBC 951</strain>
    </source>
</reference>
<gene>
    <name evidence="7" type="ORF">K437DRAFT_249413</name>
</gene>
<organism evidence="7 8">
    <name type="scientific">Tilletiaria anomala (strain ATCC 24038 / CBS 436.72 / UBC 951)</name>
    <dbReference type="NCBI Taxonomy" id="1037660"/>
    <lineage>
        <taxon>Eukaryota</taxon>
        <taxon>Fungi</taxon>
        <taxon>Dikarya</taxon>
        <taxon>Basidiomycota</taxon>
        <taxon>Ustilaginomycotina</taxon>
        <taxon>Exobasidiomycetes</taxon>
        <taxon>Georgefischeriales</taxon>
        <taxon>Tilletiariaceae</taxon>
        <taxon>Tilletiaria</taxon>
    </lineage>
</organism>
<dbReference type="HOGENOM" id="CLU_018354_1_0_1"/>
<evidence type="ECO:0000313" key="8">
    <source>
        <dbReference type="Proteomes" id="UP000027361"/>
    </source>
</evidence>
<keyword evidence="3" id="KW-0274">FAD</keyword>
<feature type="signal peptide" evidence="5">
    <location>
        <begin position="1"/>
        <end position="29"/>
    </location>
</feature>
<dbReference type="InterPro" id="IPR016169">
    <property type="entry name" value="FAD-bd_PCMH_sub2"/>
</dbReference>
<evidence type="ECO:0000256" key="2">
    <source>
        <dbReference type="ARBA" id="ARBA00022630"/>
    </source>
</evidence>
<dbReference type="PANTHER" id="PTHR42973">
    <property type="entry name" value="BINDING OXIDOREDUCTASE, PUTATIVE (AFU_ORTHOLOGUE AFUA_1G17690)-RELATED"/>
    <property type="match status" value="1"/>
</dbReference>
<dbReference type="GO" id="GO:0016491">
    <property type="term" value="F:oxidoreductase activity"/>
    <property type="evidence" value="ECO:0007669"/>
    <property type="project" value="UniProtKB-KW"/>
</dbReference>
<evidence type="ECO:0000256" key="1">
    <source>
        <dbReference type="ARBA" id="ARBA00005466"/>
    </source>
</evidence>
<keyword evidence="5" id="KW-0732">Signal</keyword>
<dbReference type="InParanoid" id="A0A066VS92"/>
<dbReference type="RefSeq" id="XP_013241803.1">
    <property type="nucleotide sequence ID" value="XM_013386349.1"/>
</dbReference>
<evidence type="ECO:0000256" key="4">
    <source>
        <dbReference type="ARBA" id="ARBA00023002"/>
    </source>
</evidence>
<dbReference type="Proteomes" id="UP000027361">
    <property type="component" value="Unassembled WGS sequence"/>
</dbReference>
<dbReference type="OrthoDB" id="2151789at2759"/>
<keyword evidence="8" id="KW-1185">Reference proteome</keyword>